<accession>A0A0K2UGB8</accession>
<sequence length="51" mass="5988">MMSSIVRGRFIGTSMNCCDLSMKIVTYLETLVKRIYNINMVRHIYQLLIAF</sequence>
<proteinExistence type="predicted"/>
<organism evidence="1">
    <name type="scientific">Lepeophtheirus salmonis</name>
    <name type="common">Salmon louse</name>
    <name type="synonym">Caligus salmonis</name>
    <dbReference type="NCBI Taxonomy" id="72036"/>
    <lineage>
        <taxon>Eukaryota</taxon>
        <taxon>Metazoa</taxon>
        <taxon>Ecdysozoa</taxon>
        <taxon>Arthropoda</taxon>
        <taxon>Crustacea</taxon>
        <taxon>Multicrustacea</taxon>
        <taxon>Hexanauplia</taxon>
        <taxon>Copepoda</taxon>
        <taxon>Siphonostomatoida</taxon>
        <taxon>Caligidae</taxon>
        <taxon>Lepeophtheirus</taxon>
    </lineage>
</organism>
<protein>
    <submittedName>
        <fullName evidence="1">Uncharacterized protein</fullName>
    </submittedName>
</protein>
<evidence type="ECO:0000313" key="1">
    <source>
        <dbReference type="EMBL" id="CDW37268.1"/>
    </source>
</evidence>
<reference evidence="1" key="1">
    <citation type="submission" date="2014-05" db="EMBL/GenBank/DDBJ databases">
        <authorList>
            <person name="Chronopoulou M."/>
        </authorList>
    </citation>
    <scope>NUCLEOTIDE SEQUENCE</scope>
    <source>
        <tissue evidence="1">Whole organism</tissue>
    </source>
</reference>
<dbReference type="AlphaFoldDB" id="A0A0K2UGB8"/>
<dbReference type="EMBL" id="HACA01019907">
    <property type="protein sequence ID" value="CDW37268.1"/>
    <property type="molecule type" value="Transcribed_RNA"/>
</dbReference>
<name>A0A0K2UGB8_LEPSM</name>